<comment type="similarity">
    <text evidence="3">Belongs to the glycosyl hydrolase 3 family.</text>
</comment>
<dbReference type="SUPFAM" id="SSF51445">
    <property type="entry name" value="(Trans)glycosidases"/>
    <property type="match status" value="1"/>
</dbReference>
<evidence type="ECO:0000256" key="6">
    <source>
        <dbReference type="ARBA" id="ARBA00023001"/>
    </source>
</evidence>
<evidence type="ECO:0000256" key="1">
    <source>
        <dbReference type="ARBA" id="ARBA00000448"/>
    </source>
</evidence>
<dbReference type="EC" id="3.2.1.21" evidence="4"/>
<dbReference type="Gene3D" id="3.20.20.300">
    <property type="entry name" value="Glycoside hydrolase, family 3, N-terminal domain"/>
    <property type="match status" value="1"/>
</dbReference>
<evidence type="ECO:0000313" key="11">
    <source>
        <dbReference type="Proteomes" id="UP001219525"/>
    </source>
</evidence>
<organism evidence="10 11">
    <name type="scientific">Mycena pura</name>
    <dbReference type="NCBI Taxonomy" id="153505"/>
    <lineage>
        <taxon>Eukaryota</taxon>
        <taxon>Fungi</taxon>
        <taxon>Dikarya</taxon>
        <taxon>Basidiomycota</taxon>
        <taxon>Agaricomycotina</taxon>
        <taxon>Agaricomycetes</taxon>
        <taxon>Agaricomycetidae</taxon>
        <taxon>Agaricales</taxon>
        <taxon>Marasmiineae</taxon>
        <taxon>Mycenaceae</taxon>
        <taxon>Mycena</taxon>
    </lineage>
</organism>
<evidence type="ECO:0000256" key="9">
    <source>
        <dbReference type="ARBA" id="ARBA00023326"/>
    </source>
</evidence>
<dbReference type="InterPro" id="IPR017853">
    <property type="entry name" value="GH"/>
</dbReference>
<comment type="caution">
    <text evidence="10">The sequence shown here is derived from an EMBL/GenBank/DDBJ whole genome shotgun (WGS) entry which is preliminary data.</text>
</comment>
<accession>A0AAD6YDE4</accession>
<dbReference type="PANTHER" id="PTHR42715">
    <property type="entry name" value="BETA-GLUCOSIDASE"/>
    <property type="match status" value="1"/>
</dbReference>
<proteinExistence type="inferred from homology"/>
<evidence type="ECO:0000256" key="4">
    <source>
        <dbReference type="ARBA" id="ARBA00012744"/>
    </source>
</evidence>
<dbReference type="EMBL" id="JARJCW010000028">
    <property type="protein sequence ID" value="KAJ7210426.1"/>
    <property type="molecule type" value="Genomic_DNA"/>
</dbReference>
<comment type="catalytic activity">
    <reaction evidence="1">
        <text>Hydrolysis of terminal, non-reducing beta-D-glucosyl residues with release of beta-D-glucose.</text>
        <dbReference type="EC" id="3.2.1.21"/>
    </reaction>
</comment>
<reference evidence="10" key="1">
    <citation type="submission" date="2023-03" db="EMBL/GenBank/DDBJ databases">
        <title>Massive genome expansion in bonnet fungi (Mycena s.s.) driven by repeated elements and novel gene families across ecological guilds.</title>
        <authorList>
            <consortium name="Lawrence Berkeley National Laboratory"/>
            <person name="Harder C.B."/>
            <person name="Miyauchi S."/>
            <person name="Viragh M."/>
            <person name="Kuo A."/>
            <person name="Thoen E."/>
            <person name="Andreopoulos B."/>
            <person name="Lu D."/>
            <person name="Skrede I."/>
            <person name="Drula E."/>
            <person name="Henrissat B."/>
            <person name="Morin E."/>
            <person name="Kohler A."/>
            <person name="Barry K."/>
            <person name="LaButti K."/>
            <person name="Morin E."/>
            <person name="Salamov A."/>
            <person name="Lipzen A."/>
            <person name="Mereny Z."/>
            <person name="Hegedus B."/>
            <person name="Baldrian P."/>
            <person name="Stursova M."/>
            <person name="Weitz H."/>
            <person name="Taylor A."/>
            <person name="Grigoriev I.V."/>
            <person name="Nagy L.G."/>
            <person name="Martin F."/>
            <person name="Kauserud H."/>
        </authorList>
    </citation>
    <scope>NUCLEOTIDE SEQUENCE</scope>
    <source>
        <strain evidence="10">9144</strain>
    </source>
</reference>
<name>A0AAD6YDE4_9AGAR</name>
<comment type="pathway">
    <text evidence="2">Glycan metabolism; cellulose degradation.</text>
</comment>
<keyword evidence="7" id="KW-0119">Carbohydrate metabolism</keyword>
<evidence type="ECO:0000256" key="7">
    <source>
        <dbReference type="ARBA" id="ARBA00023277"/>
    </source>
</evidence>
<keyword evidence="11" id="KW-1185">Reference proteome</keyword>
<keyword evidence="6" id="KW-0136">Cellulose degradation</keyword>
<keyword evidence="9" id="KW-0624">Polysaccharide degradation</keyword>
<protein>
    <recommendedName>
        <fullName evidence="4">beta-glucosidase</fullName>
        <ecNumber evidence="4">3.2.1.21</ecNumber>
    </recommendedName>
</protein>
<evidence type="ECO:0000256" key="3">
    <source>
        <dbReference type="ARBA" id="ARBA00005336"/>
    </source>
</evidence>
<dbReference type="GO" id="GO:0030245">
    <property type="term" value="P:cellulose catabolic process"/>
    <property type="evidence" value="ECO:0007669"/>
    <property type="project" value="UniProtKB-KW"/>
</dbReference>
<evidence type="ECO:0000313" key="10">
    <source>
        <dbReference type="EMBL" id="KAJ7210426.1"/>
    </source>
</evidence>
<dbReference type="InterPro" id="IPR036962">
    <property type="entry name" value="Glyco_hydro_3_N_sf"/>
</dbReference>
<dbReference type="PANTHER" id="PTHR42715:SF2">
    <property type="entry name" value="BETA-GLUCOSIDASE F-RELATED"/>
    <property type="match status" value="1"/>
</dbReference>
<sequence length="345" mass="38320">MSGRLTRDRQSMATSMQSSLRGYIYGSGISSPMVRALLAAPRRHRPWLHPLADLRPRERDLALTEKVGLLAGAGQFGSLHDTYTALWAPRDLLQRRACKHAAHQERLGLTCGISAAATFSRRLMQARDAAMAQEFRGKGTLCVIPKLGVAGKASGPTHTPARLHLRRSQCIHCVGVRACAKHLVAKHLVANNQEHWRYGLSAIIDDRTIHEMHLYPFLRAIETAGGRDFNHVRVPPAERHVVVPYPGSTGAKWTRARCGFPGPGYCLFLPRKFLRRGINASCRLNHLSDWGATRTHDSVSDNEDAGLDMEQPKTTLSSAAACLERRFFPAPVRTSRCFDTHRKTS</sequence>
<dbReference type="InterPro" id="IPR050288">
    <property type="entry name" value="Cellulose_deg_GH3"/>
</dbReference>
<gene>
    <name evidence="10" type="ORF">GGX14DRAFT_625527</name>
</gene>
<dbReference type="GO" id="GO:0008422">
    <property type="term" value="F:beta-glucosidase activity"/>
    <property type="evidence" value="ECO:0007669"/>
    <property type="project" value="UniProtKB-EC"/>
</dbReference>
<dbReference type="Proteomes" id="UP001219525">
    <property type="component" value="Unassembled WGS sequence"/>
</dbReference>
<keyword evidence="5" id="KW-0378">Hydrolase</keyword>
<evidence type="ECO:0000256" key="8">
    <source>
        <dbReference type="ARBA" id="ARBA00023295"/>
    </source>
</evidence>
<dbReference type="AlphaFoldDB" id="A0AAD6YDE4"/>
<keyword evidence="8" id="KW-0326">Glycosidase</keyword>
<evidence type="ECO:0000256" key="5">
    <source>
        <dbReference type="ARBA" id="ARBA00022801"/>
    </source>
</evidence>
<evidence type="ECO:0000256" key="2">
    <source>
        <dbReference type="ARBA" id="ARBA00004987"/>
    </source>
</evidence>